<evidence type="ECO:0000256" key="1">
    <source>
        <dbReference type="ARBA" id="ARBA00022679"/>
    </source>
</evidence>
<dbReference type="Pfam" id="PF00583">
    <property type="entry name" value="Acetyltransf_1"/>
    <property type="match status" value="1"/>
</dbReference>
<dbReference type="GO" id="GO:0016747">
    <property type="term" value="F:acyltransferase activity, transferring groups other than amino-acyl groups"/>
    <property type="evidence" value="ECO:0007669"/>
    <property type="project" value="InterPro"/>
</dbReference>
<keyword evidence="5" id="KW-1185">Reference proteome</keyword>
<dbReference type="EMBL" id="WJNH01000008">
    <property type="protein sequence ID" value="MRG87241.1"/>
    <property type="molecule type" value="Genomic_DNA"/>
</dbReference>
<name>A0A6G1X8A9_9BACI</name>
<proteinExistence type="predicted"/>
<dbReference type="PANTHER" id="PTHR43877:SF2">
    <property type="entry name" value="AMINOALKYLPHOSPHONATE N-ACETYLTRANSFERASE-RELATED"/>
    <property type="match status" value="1"/>
</dbReference>
<dbReference type="PANTHER" id="PTHR43877">
    <property type="entry name" value="AMINOALKYLPHOSPHONATE N-ACETYLTRANSFERASE-RELATED-RELATED"/>
    <property type="match status" value="1"/>
</dbReference>
<dbReference type="AlphaFoldDB" id="A0A6G1X8A9"/>
<comment type="caution">
    <text evidence="4">The sequence shown here is derived from an EMBL/GenBank/DDBJ whole genome shotgun (WGS) entry which is preliminary data.</text>
</comment>
<dbReference type="CDD" id="cd04301">
    <property type="entry name" value="NAT_SF"/>
    <property type="match status" value="1"/>
</dbReference>
<dbReference type="SUPFAM" id="SSF55729">
    <property type="entry name" value="Acyl-CoA N-acyltransferases (Nat)"/>
    <property type="match status" value="1"/>
</dbReference>
<keyword evidence="2" id="KW-0012">Acyltransferase</keyword>
<evidence type="ECO:0000256" key="2">
    <source>
        <dbReference type="ARBA" id="ARBA00023315"/>
    </source>
</evidence>
<dbReference type="Proteomes" id="UP000480185">
    <property type="component" value="Unassembled WGS sequence"/>
</dbReference>
<accession>A0A6G1X8A9</accession>
<feature type="domain" description="N-acetyltransferase" evidence="3">
    <location>
        <begin position="2"/>
        <end position="166"/>
    </location>
</feature>
<dbReference type="InterPro" id="IPR000182">
    <property type="entry name" value="GNAT_dom"/>
</dbReference>
<sequence>MEIIRLAKLSDIPDIMKIVKKSIQIMQKNGNEQWGEDYPLAEHYEGDIKEDHLYVYEDNGEVTGVACISNEGHNEYDEMNWSYDEPYLCIKRLAVDPEVRKRGIGLKFYQKAEELALERGIQTIRTDTYSKNKGAIKLFDRGGYQFVGERYNGGKEAPFYYYEKRF</sequence>
<evidence type="ECO:0000259" key="3">
    <source>
        <dbReference type="PROSITE" id="PS51186"/>
    </source>
</evidence>
<evidence type="ECO:0000313" key="5">
    <source>
        <dbReference type="Proteomes" id="UP000480185"/>
    </source>
</evidence>
<protein>
    <submittedName>
        <fullName evidence="4">GNAT family N-acetyltransferase</fullName>
    </submittedName>
</protein>
<evidence type="ECO:0000313" key="4">
    <source>
        <dbReference type="EMBL" id="MRG87241.1"/>
    </source>
</evidence>
<dbReference type="Gene3D" id="3.40.630.30">
    <property type="match status" value="1"/>
</dbReference>
<dbReference type="PROSITE" id="PS51186">
    <property type="entry name" value="GNAT"/>
    <property type="match status" value="1"/>
</dbReference>
<dbReference type="InterPro" id="IPR050832">
    <property type="entry name" value="Bact_Acetyltransf"/>
</dbReference>
<organism evidence="4 5">
    <name type="scientific">Salinibacillus xinjiangensis</name>
    <dbReference type="NCBI Taxonomy" id="1229268"/>
    <lineage>
        <taxon>Bacteria</taxon>
        <taxon>Bacillati</taxon>
        <taxon>Bacillota</taxon>
        <taxon>Bacilli</taxon>
        <taxon>Bacillales</taxon>
        <taxon>Bacillaceae</taxon>
        <taxon>Salinibacillus</taxon>
    </lineage>
</organism>
<keyword evidence="1 4" id="KW-0808">Transferase</keyword>
<dbReference type="OrthoDB" id="9796381at2"/>
<dbReference type="InterPro" id="IPR016181">
    <property type="entry name" value="Acyl_CoA_acyltransferase"/>
</dbReference>
<gene>
    <name evidence="4" type="ORF">GH754_13150</name>
</gene>
<reference evidence="4 5" key="1">
    <citation type="submission" date="2019-11" db="EMBL/GenBank/DDBJ databases">
        <authorList>
            <person name="Li J."/>
        </authorList>
    </citation>
    <scope>NUCLEOTIDE SEQUENCE [LARGE SCALE GENOMIC DNA]</scope>
    <source>
        <strain evidence="4 5">J4</strain>
    </source>
</reference>
<dbReference type="RefSeq" id="WP_153729132.1">
    <property type="nucleotide sequence ID" value="NZ_WJNH01000008.1"/>
</dbReference>